<evidence type="ECO:0000256" key="5">
    <source>
        <dbReference type="ARBA" id="ARBA00020536"/>
    </source>
</evidence>
<evidence type="ECO:0000256" key="12">
    <source>
        <dbReference type="ARBA" id="ARBA00022895"/>
    </source>
</evidence>
<comment type="similarity">
    <text evidence="4">Belongs to the DEF1 family.</text>
</comment>
<keyword evidence="15" id="KW-0539">Nucleus</keyword>
<proteinExistence type="inferred from homology"/>
<keyword evidence="13" id="KW-0238">DNA-binding</keyword>
<evidence type="ECO:0000256" key="11">
    <source>
        <dbReference type="ARBA" id="ARBA00022843"/>
    </source>
</evidence>
<dbReference type="GO" id="GO:0005737">
    <property type="term" value="C:cytoplasm"/>
    <property type="evidence" value="ECO:0007669"/>
    <property type="project" value="UniProtKB-SubCell"/>
</dbReference>
<evidence type="ECO:0000313" key="19">
    <source>
        <dbReference type="Proteomes" id="UP000193467"/>
    </source>
</evidence>
<dbReference type="GO" id="GO:0006281">
    <property type="term" value="P:DNA repair"/>
    <property type="evidence" value="ECO:0007669"/>
    <property type="project" value="UniProtKB-KW"/>
</dbReference>
<evidence type="ECO:0000256" key="15">
    <source>
        <dbReference type="ARBA" id="ARBA00023242"/>
    </source>
</evidence>
<evidence type="ECO:0000256" key="16">
    <source>
        <dbReference type="SAM" id="MobiDB-lite"/>
    </source>
</evidence>
<feature type="region of interest" description="Disordered" evidence="16">
    <location>
        <begin position="1"/>
        <end position="36"/>
    </location>
</feature>
<keyword evidence="8" id="KW-0597">Phosphoprotein</keyword>
<dbReference type="InterPro" id="IPR003892">
    <property type="entry name" value="CUE"/>
</dbReference>
<dbReference type="PANTHER" id="PTHR16308:SF13">
    <property type="entry name" value="PROTEIN LINGERER"/>
    <property type="match status" value="1"/>
</dbReference>
<evidence type="ECO:0000256" key="3">
    <source>
        <dbReference type="ARBA" id="ARBA00004574"/>
    </source>
</evidence>
<dbReference type="PROSITE" id="PS51140">
    <property type="entry name" value="CUE"/>
    <property type="match status" value="1"/>
</dbReference>
<keyword evidence="10" id="KW-0833">Ubl conjugation pathway</keyword>
<reference evidence="18 19" key="1">
    <citation type="submission" date="2016-07" db="EMBL/GenBank/DDBJ databases">
        <title>Pervasive Adenine N6-methylation of Active Genes in Fungi.</title>
        <authorList>
            <consortium name="DOE Joint Genome Institute"/>
            <person name="Mondo S.J."/>
            <person name="Dannebaum R.O."/>
            <person name="Kuo R.C."/>
            <person name="Labutti K."/>
            <person name="Haridas S."/>
            <person name="Kuo A."/>
            <person name="Salamov A."/>
            <person name="Ahrendt S.R."/>
            <person name="Lipzen A."/>
            <person name="Sullivan W."/>
            <person name="Andreopoulos W.B."/>
            <person name="Clum A."/>
            <person name="Lindquist E."/>
            <person name="Daum C."/>
            <person name="Ramamoorthy G.K."/>
            <person name="Gryganskyi A."/>
            <person name="Culley D."/>
            <person name="Magnuson J.K."/>
            <person name="James T.Y."/>
            <person name="O'Malley M.A."/>
            <person name="Stajich J.E."/>
            <person name="Spatafora J.W."/>
            <person name="Visel A."/>
            <person name="Grigoriev I.V."/>
        </authorList>
    </citation>
    <scope>NUCLEOTIDE SEQUENCE [LARGE SCALE GENOMIC DNA]</scope>
    <source>
        <strain evidence="18 19">62-1032</strain>
    </source>
</reference>
<sequence length="133" mass="14496">MSNIRGRGRGRGGVTSTTTTTSTHHSSSRDFDDDDFDEQHSMLRSKYSSQLATTKELFPDWSDEDILQAIQDANGDVETTILRISEGHAQQWGAVTKKKVKKEQPAFTPSQPSNFAGRGGFANARGRGGFGSS</sequence>
<protein>
    <recommendedName>
        <fullName evidence="5">RNA polymerase II degradation factor 1</fullName>
    </recommendedName>
</protein>
<feature type="domain" description="CUE" evidence="17">
    <location>
        <begin position="46"/>
        <end position="89"/>
    </location>
</feature>
<evidence type="ECO:0000259" key="17">
    <source>
        <dbReference type="PROSITE" id="PS51140"/>
    </source>
</evidence>
<dbReference type="GO" id="GO:0005634">
    <property type="term" value="C:nucleus"/>
    <property type="evidence" value="ECO:0007669"/>
    <property type="project" value="UniProtKB-SubCell"/>
</dbReference>
<evidence type="ECO:0000256" key="6">
    <source>
        <dbReference type="ARBA" id="ARBA00022454"/>
    </source>
</evidence>
<evidence type="ECO:0000256" key="1">
    <source>
        <dbReference type="ARBA" id="ARBA00004123"/>
    </source>
</evidence>
<evidence type="ECO:0000256" key="7">
    <source>
        <dbReference type="ARBA" id="ARBA00022490"/>
    </source>
</evidence>
<keyword evidence="9" id="KW-0227">DNA damage</keyword>
<evidence type="ECO:0000256" key="2">
    <source>
        <dbReference type="ARBA" id="ARBA00004496"/>
    </source>
</evidence>
<dbReference type="PANTHER" id="PTHR16308">
    <property type="entry name" value="UBIQUITIN ASSOCIATED PROTEIN 2-LIKE/LINGERER"/>
    <property type="match status" value="1"/>
</dbReference>
<evidence type="ECO:0000256" key="4">
    <source>
        <dbReference type="ARBA" id="ARBA00005491"/>
    </source>
</evidence>
<dbReference type="SUPFAM" id="SSF46934">
    <property type="entry name" value="UBA-like"/>
    <property type="match status" value="1"/>
</dbReference>
<dbReference type="CDD" id="cd14368">
    <property type="entry name" value="CUE_DEF1_like"/>
    <property type="match status" value="1"/>
</dbReference>
<keyword evidence="7" id="KW-0963">Cytoplasm</keyword>
<dbReference type="EMBL" id="MCGR01000027">
    <property type="protein sequence ID" value="ORY79297.1"/>
    <property type="molecule type" value="Genomic_DNA"/>
</dbReference>
<dbReference type="GO" id="GO:0000781">
    <property type="term" value="C:chromosome, telomeric region"/>
    <property type="evidence" value="ECO:0007669"/>
    <property type="project" value="UniProtKB-SubCell"/>
</dbReference>
<gene>
    <name evidence="18" type="ORF">BCR35DRAFT_96755</name>
</gene>
<organism evidence="18 19">
    <name type="scientific">Leucosporidium creatinivorum</name>
    <dbReference type="NCBI Taxonomy" id="106004"/>
    <lineage>
        <taxon>Eukaryota</taxon>
        <taxon>Fungi</taxon>
        <taxon>Dikarya</taxon>
        <taxon>Basidiomycota</taxon>
        <taxon>Pucciniomycotina</taxon>
        <taxon>Microbotryomycetes</taxon>
        <taxon>Leucosporidiales</taxon>
        <taxon>Leucosporidium</taxon>
    </lineage>
</organism>
<dbReference type="GO" id="GO:0043130">
    <property type="term" value="F:ubiquitin binding"/>
    <property type="evidence" value="ECO:0007669"/>
    <property type="project" value="InterPro"/>
</dbReference>
<feature type="region of interest" description="Disordered" evidence="16">
    <location>
        <begin position="101"/>
        <end position="133"/>
    </location>
</feature>
<keyword evidence="19" id="KW-1185">Reference proteome</keyword>
<keyword evidence="12" id="KW-0779">Telomere</keyword>
<dbReference type="InParanoid" id="A0A1Y2F6K3"/>
<dbReference type="AlphaFoldDB" id="A0A1Y2F6K3"/>
<feature type="compositionally biased region" description="Low complexity" evidence="16">
    <location>
        <begin position="14"/>
        <end position="25"/>
    </location>
</feature>
<comment type="caution">
    <text evidence="18">The sequence shown here is derived from an EMBL/GenBank/DDBJ whole genome shotgun (WGS) entry which is preliminary data.</text>
</comment>
<dbReference type="InterPro" id="IPR009060">
    <property type="entry name" value="UBA-like_sf"/>
</dbReference>
<evidence type="ECO:0000256" key="8">
    <source>
        <dbReference type="ARBA" id="ARBA00022553"/>
    </source>
</evidence>
<dbReference type="GO" id="GO:0003677">
    <property type="term" value="F:DNA binding"/>
    <property type="evidence" value="ECO:0007669"/>
    <property type="project" value="UniProtKB-KW"/>
</dbReference>
<dbReference type="Pfam" id="PF02845">
    <property type="entry name" value="CUE"/>
    <property type="match status" value="1"/>
</dbReference>
<evidence type="ECO:0000256" key="14">
    <source>
        <dbReference type="ARBA" id="ARBA00023204"/>
    </source>
</evidence>
<keyword evidence="11" id="KW-0832">Ubl conjugation</keyword>
<dbReference type="InterPro" id="IPR051833">
    <property type="entry name" value="TC-DDR_regulator"/>
</dbReference>
<feature type="compositionally biased region" description="Basic residues" evidence="16">
    <location>
        <begin position="1"/>
        <end position="10"/>
    </location>
</feature>
<keyword evidence="14" id="KW-0234">DNA repair</keyword>
<comment type="subcellular location">
    <subcellularLocation>
        <location evidence="3">Chromosome</location>
        <location evidence="3">Telomere</location>
    </subcellularLocation>
    <subcellularLocation>
        <location evidence="2">Cytoplasm</location>
    </subcellularLocation>
    <subcellularLocation>
        <location evidence="1">Nucleus</location>
    </subcellularLocation>
</comment>
<dbReference type="OrthoDB" id="5396806at2759"/>
<evidence type="ECO:0000313" key="18">
    <source>
        <dbReference type="EMBL" id="ORY79297.1"/>
    </source>
</evidence>
<feature type="compositionally biased region" description="Low complexity" evidence="16">
    <location>
        <begin position="113"/>
        <end position="125"/>
    </location>
</feature>
<evidence type="ECO:0000256" key="13">
    <source>
        <dbReference type="ARBA" id="ARBA00023125"/>
    </source>
</evidence>
<dbReference type="STRING" id="106004.A0A1Y2F6K3"/>
<accession>A0A1Y2F6K3</accession>
<evidence type="ECO:0000256" key="10">
    <source>
        <dbReference type="ARBA" id="ARBA00022786"/>
    </source>
</evidence>
<name>A0A1Y2F6K3_9BASI</name>
<evidence type="ECO:0000256" key="9">
    <source>
        <dbReference type="ARBA" id="ARBA00022763"/>
    </source>
</evidence>
<dbReference type="InterPro" id="IPR041803">
    <property type="entry name" value="DEF1_CUE"/>
</dbReference>
<dbReference type="Proteomes" id="UP000193467">
    <property type="component" value="Unassembled WGS sequence"/>
</dbReference>
<keyword evidence="6" id="KW-0158">Chromosome</keyword>